<gene>
    <name evidence="1" type="ORF">K05K4_50050</name>
</gene>
<reference evidence="1" key="1">
    <citation type="submission" date="2016-10" db="EMBL/GenBank/DDBJ databases">
        <title>The High Quality Genome of Vibrio alginolyticus K01M1.</title>
        <authorList>
            <person name="Wendling C."/>
            <person name="Chibani C.M."/>
            <person name="Hertel R."/>
            <person name="Sproer C."/>
            <person name="Bunk B."/>
            <person name="Overmann J."/>
            <person name="Roth O."/>
            <person name="Liesegang H."/>
        </authorList>
    </citation>
    <scope>NUCLEOTIDE SEQUENCE</scope>
    <source>
        <strain evidence="1">K05K4</strain>
        <plasmid evidence="1">pL289</plasmid>
    </source>
</reference>
<dbReference type="RefSeq" id="WP_025767399.1">
    <property type="nucleotide sequence ID" value="NZ_CP017893.1"/>
</dbReference>
<dbReference type="EMBL" id="CP017904">
    <property type="protein sequence ID" value="ARP21714.1"/>
    <property type="molecule type" value="Genomic_DNA"/>
</dbReference>
<protein>
    <submittedName>
        <fullName evidence="1">Uncharacterized protein</fullName>
    </submittedName>
</protein>
<accession>A0A1W6V9G6</accession>
<keyword evidence="1" id="KW-0614">Plasmid</keyword>
<proteinExistence type="predicted"/>
<dbReference type="AlphaFoldDB" id="A0A1W6V9G6"/>
<geneLocation type="plasmid" evidence="1">
    <name>pL289</name>
</geneLocation>
<name>A0A1W6V9G6_VIBAL</name>
<organism evidence="1">
    <name type="scientific">Vibrio alginolyticus</name>
    <dbReference type="NCBI Taxonomy" id="663"/>
    <lineage>
        <taxon>Bacteria</taxon>
        <taxon>Pseudomonadati</taxon>
        <taxon>Pseudomonadota</taxon>
        <taxon>Gammaproteobacteria</taxon>
        <taxon>Vibrionales</taxon>
        <taxon>Vibrionaceae</taxon>
        <taxon>Vibrio</taxon>
    </lineage>
</organism>
<sequence length="105" mass="12161">MKYQEINGVLHVCFECKYNSTLGPGKFISLDSLDGMYCLLLSQLRNSTSSPYAHTKKLNLKRRRALIYIRRVLRERYSRLLPLDVVKGYTVNNHHAKLKGYTILG</sequence>
<evidence type="ECO:0000313" key="1">
    <source>
        <dbReference type="EMBL" id="ARP21714.1"/>
    </source>
</evidence>